<keyword evidence="1" id="KW-0812">Transmembrane</keyword>
<dbReference type="PANTHER" id="PTHR45138">
    <property type="entry name" value="REGULATORY COMPONENTS OF SENSORY TRANSDUCTION SYSTEM"/>
    <property type="match status" value="1"/>
</dbReference>
<comment type="caution">
    <text evidence="3">The sequence shown here is derived from an EMBL/GenBank/DDBJ whole genome shotgun (WGS) entry which is preliminary data.</text>
</comment>
<proteinExistence type="predicted"/>
<dbReference type="GO" id="GO:1902201">
    <property type="term" value="P:negative regulation of bacterial-type flagellum-dependent cell motility"/>
    <property type="evidence" value="ECO:0007669"/>
    <property type="project" value="TreeGrafter"/>
</dbReference>
<dbReference type="PROSITE" id="PS50887">
    <property type="entry name" value="GGDEF"/>
    <property type="match status" value="1"/>
</dbReference>
<evidence type="ECO:0000256" key="1">
    <source>
        <dbReference type="SAM" id="Phobius"/>
    </source>
</evidence>
<dbReference type="InterPro" id="IPR043128">
    <property type="entry name" value="Rev_trsase/Diguanyl_cyclase"/>
</dbReference>
<dbReference type="SMART" id="SM00267">
    <property type="entry name" value="GGDEF"/>
    <property type="match status" value="1"/>
</dbReference>
<dbReference type="InterPro" id="IPR029787">
    <property type="entry name" value="Nucleotide_cyclase"/>
</dbReference>
<dbReference type="GO" id="GO:0043709">
    <property type="term" value="P:cell adhesion involved in single-species biofilm formation"/>
    <property type="evidence" value="ECO:0007669"/>
    <property type="project" value="TreeGrafter"/>
</dbReference>
<evidence type="ECO:0000313" key="3">
    <source>
        <dbReference type="EMBL" id="HIQ83544.1"/>
    </source>
</evidence>
<keyword evidence="1" id="KW-0472">Membrane</keyword>
<sequence length="266" mass="29946">MPELPAIDVLGTLDAPASFLPMLFVVMPVLFNLPFLVMYTLICLAAVSFIVLVLLIKPLSIGLNDIFEAIVAVFFSLAVDYLVTTLRIRDYETRMKYKLLSTRDAFSSVFNKRASEDAMRKYLRASNPVAKCALVILDLDDFKKINDTAGHMVGDVVLRRTADMLLRIFRASDIVGRFGGDEFIILAKGMNSRDSIERKCRKIHDELWNLMERKSGLRVTCSIGAVLISGQEVGYDEVFHQADAALYEAKKLGKDKCVIHQYTHKE</sequence>
<dbReference type="SUPFAM" id="SSF55073">
    <property type="entry name" value="Nucleotide cyclase"/>
    <property type="match status" value="1"/>
</dbReference>
<keyword evidence="1" id="KW-1133">Transmembrane helix</keyword>
<dbReference type="InterPro" id="IPR050469">
    <property type="entry name" value="Diguanylate_Cyclase"/>
</dbReference>
<feature type="transmembrane region" description="Helical" evidence="1">
    <location>
        <begin position="6"/>
        <end position="26"/>
    </location>
</feature>
<dbReference type="GO" id="GO:0005886">
    <property type="term" value="C:plasma membrane"/>
    <property type="evidence" value="ECO:0007669"/>
    <property type="project" value="TreeGrafter"/>
</dbReference>
<name>A0A9D0ZNK9_9FIRM</name>
<dbReference type="Proteomes" id="UP000824260">
    <property type="component" value="Unassembled WGS sequence"/>
</dbReference>
<dbReference type="CDD" id="cd01949">
    <property type="entry name" value="GGDEF"/>
    <property type="match status" value="1"/>
</dbReference>
<dbReference type="AlphaFoldDB" id="A0A9D0ZNK9"/>
<gene>
    <name evidence="3" type="ORF">IAA52_10645</name>
</gene>
<accession>A0A9D0ZNK9</accession>
<dbReference type="Pfam" id="PF00990">
    <property type="entry name" value="GGDEF"/>
    <property type="match status" value="1"/>
</dbReference>
<protein>
    <submittedName>
        <fullName evidence="3">GGDEF domain-containing protein</fullName>
    </submittedName>
</protein>
<feature type="transmembrane region" description="Helical" evidence="1">
    <location>
        <begin position="66"/>
        <end position="88"/>
    </location>
</feature>
<organism evidence="3 4">
    <name type="scientific">Candidatus Pullichristensenella stercorigallinarum</name>
    <dbReference type="NCBI Taxonomy" id="2840909"/>
    <lineage>
        <taxon>Bacteria</taxon>
        <taxon>Bacillati</taxon>
        <taxon>Bacillota</taxon>
        <taxon>Clostridia</taxon>
        <taxon>Candidatus Pullichristensenella</taxon>
    </lineage>
</organism>
<dbReference type="GO" id="GO:0052621">
    <property type="term" value="F:diguanylate cyclase activity"/>
    <property type="evidence" value="ECO:0007669"/>
    <property type="project" value="TreeGrafter"/>
</dbReference>
<dbReference type="Gene3D" id="3.30.70.270">
    <property type="match status" value="1"/>
</dbReference>
<evidence type="ECO:0000259" key="2">
    <source>
        <dbReference type="PROSITE" id="PS50887"/>
    </source>
</evidence>
<dbReference type="NCBIfam" id="TIGR00254">
    <property type="entry name" value="GGDEF"/>
    <property type="match status" value="1"/>
</dbReference>
<dbReference type="InterPro" id="IPR000160">
    <property type="entry name" value="GGDEF_dom"/>
</dbReference>
<dbReference type="PANTHER" id="PTHR45138:SF9">
    <property type="entry name" value="DIGUANYLATE CYCLASE DGCM-RELATED"/>
    <property type="match status" value="1"/>
</dbReference>
<feature type="domain" description="GGDEF" evidence="2">
    <location>
        <begin position="130"/>
        <end position="262"/>
    </location>
</feature>
<reference evidence="3" key="2">
    <citation type="journal article" date="2021" name="PeerJ">
        <title>Extensive microbial diversity within the chicken gut microbiome revealed by metagenomics and culture.</title>
        <authorList>
            <person name="Gilroy R."/>
            <person name="Ravi A."/>
            <person name="Getino M."/>
            <person name="Pursley I."/>
            <person name="Horton D.L."/>
            <person name="Alikhan N.F."/>
            <person name="Baker D."/>
            <person name="Gharbi K."/>
            <person name="Hall N."/>
            <person name="Watson M."/>
            <person name="Adriaenssens E.M."/>
            <person name="Foster-Nyarko E."/>
            <person name="Jarju S."/>
            <person name="Secka A."/>
            <person name="Antonio M."/>
            <person name="Oren A."/>
            <person name="Chaudhuri R.R."/>
            <person name="La Ragione R."/>
            <person name="Hildebrand F."/>
            <person name="Pallen M.J."/>
        </authorList>
    </citation>
    <scope>NUCLEOTIDE SEQUENCE</scope>
    <source>
        <strain evidence="3">ChiSjej6B24-2974</strain>
    </source>
</reference>
<reference evidence="3" key="1">
    <citation type="submission" date="2020-10" db="EMBL/GenBank/DDBJ databases">
        <authorList>
            <person name="Gilroy R."/>
        </authorList>
    </citation>
    <scope>NUCLEOTIDE SEQUENCE</scope>
    <source>
        <strain evidence="3">ChiSjej6B24-2974</strain>
    </source>
</reference>
<dbReference type="EMBL" id="DVFZ01000102">
    <property type="protein sequence ID" value="HIQ83544.1"/>
    <property type="molecule type" value="Genomic_DNA"/>
</dbReference>
<evidence type="ECO:0000313" key="4">
    <source>
        <dbReference type="Proteomes" id="UP000824260"/>
    </source>
</evidence>
<feature type="transmembrane region" description="Helical" evidence="1">
    <location>
        <begin position="33"/>
        <end position="54"/>
    </location>
</feature>